<proteinExistence type="predicted"/>
<evidence type="ECO:0000313" key="1">
    <source>
        <dbReference type="EMBL" id="KKM51481.1"/>
    </source>
</evidence>
<name>A0A0F9LPW7_9ZZZZ</name>
<accession>A0A0F9LPW7</accession>
<reference evidence="1" key="1">
    <citation type="journal article" date="2015" name="Nature">
        <title>Complex archaea that bridge the gap between prokaryotes and eukaryotes.</title>
        <authorList>
            <person name="Spang A."/>
            <person name="Saw J.H."/>
            <person name="Jorgensen S.L."/>
            <person name="Zaremba-Niedzwiedzka K."/>
            <person name="Martijn J."/>
            <person name="Lind A.E."/>
            <person name="van Eijk R."/>
            <person name="Schleper C."/>
            <person name="Guy L."/>
            <person name="Ettema T.J."/>
        </authorList>
    </citation>
    <scope>NUCLEOTIDE SEQUENCE</scope>
</reference>
<protein>
    <submittedName>
        <fullName evidence="1">Uncharacterized protein</fullName>
    </submittedName>
</protein>
<organism evidence="1">
    <name type="scientific">marine sediment metagenome</name>
    <dbReference type="NCBI Taxonomy" id="412755"/>
    <lineage>
        <taxon>unclassified sequences</taxon>
        <taxon>metagenomes</taxon>
        <taxon>ecological metagenomes</taxon>
    </lineage>
</organism>
<dbReference type="AlphaFoldDB" id="A0A0F9LPW7"/>
<dbReference type="EMBL" id="LAZR01011947">
    <property type="protein sequence ID" value="KKM51481.1"/>
    <property type="molecule type" value="Genomic_DNA"/>
</dbReference>
<sequence length="24" mass="2890">NKYKILVNELRIMNYEQGEYDAVS</sequence>
<feature type="non-terminal residue" evidence="1">
    <location>
        <position position="1"/>
    </location>
</feature>
<comment type="caution">
    <text evidence="1">The sequence shown here is derived from an EMBL/GenBank/DDBJ whole genome shotgun (WGS) entry which is preliminary data.</text>
</comment>
<gene>
    <name evidence="1" type="ORF">LCGC14_1555420</name>
</gene>